<keyword evidence="3" id="KW-1185">Reference proteome</keyword>
<evidence type="ECO:0000313" key="3">
    <source>
        <dbReference type="Proteomes" id="UP000296159"/>
    </source>
</evidence>
<dbReference type="AlphaFoldDB" id="A0A2U1U728"/>
<gene>
    <name evidence="2" type="ORF">DDT56_08035</name>
</gene>
<dbReference type="InterPro" id="IPR025309">
    <property type="entry name" value="KTSC_dom"/>
</dbReference>
<dbReference type="EMBL" id="QDKH01000007">
    <property type="protein sequence ID" value="PWC17455.1"/>
    <property type="molecule type" value="Genomic_DNA"/>
</dbReference>
<evidence type="ECO:0000259" key="1">
    <source>
        <dbReference type="Pfam" id="PF13619"/>
    </source>
</evidence>
<protein>
    <submittedName>
        <fullName evidence="2">KTSC domain-containing protein</fullName>
    </submittedName>
</protein>
<feature type="domain" description="KTSC" evidence="1">
    <location>
        <begin position="7"/>
        <end position="66"/>
    </location>
</feature>
<dbReference type="Proteomes" id="UP000296159">
    <property type="component" value="Unassembled WGS sequence"/>
</dbReference>
<evidence type="ECO:0000313" key="2">
    <source>
        <dbReference type="EMBL" id="PWC17455.1"/>
    </source>
</evidence>
<sequence length="72" mass="8606">MQRQFVSSSRIRSIGYDPENRILEIEFHNKDIYQYISVPERIYGKFISEAVVSKGRFFDGVIKNKYLCRKIK</sequence>
<reference evidence="2 3" key="1">
    <citation type="submission" date="2018-04" db="EMBL/GenBank/DDBJ databases">
        <title>Brenneria corticis sp.nov.</title>
        <authorList>
            <person name="Li Y."/>
        </authorList>
    </citation>
    <scope>NUCLEOTIDE SEQUENCE [LARGE SCALE GENOMIC DNA]</scope>
    <source>
        <strain evidence="2 3">CFCC 11842</strain>
    </source>
</reference>
<proteinExistence type="predicted"/>
<dbReference type="Pfam" id="PF13619">
    <property type="entry name" value="KTSC"/>
    <property type="match status" value="1"/>
</dbReference>
<comment type="caution">
    <text evidence="2">The sequence shown here is derived from an EMBL/GenBank/DDBJ whole genome shotgun (WGS) entry which is preliminary data.</text>
</comment>
<organism evidence="2 3">
    <name type="scientific">Brenneria corticis</name>
    <dbReference type="NCBI Taxonomy" id="2173106"/>
    <lineage>
        <taxon>Bacteria</taxon>
        <taxon>Pseudomonadati</taxon>
        <taxon>Pseudomonadota</taxon>
        <taxon>Gammaproteobacteria</taxon>
        <taxon>Enterobacterales</taxon>
        <taxon>Pectobacteriaceae</taxon>
        <taxon>Brenneria</taxon>
    </lineage>
</organism>
<name>A0A2U1U728_9GAMM</name>
<accession>A0A2U1U728</accession>
<dbReference type="RefSeq" id="WP_136165927.1">
    <property type="nucleotide sequence ID" value="NZ_KZ819075.1"/>
</dbReference>